<reference evidence="2 3" key="1">
    <citation type="submission" date="2015-07" db="EMBL/GenBank/DDBJ databases">
        <title>Emmonsia species relationships and genome sequence.</title>
        <authorList>
            <consortium name="The Broad Institute Genomics Platform"/>
            <person name="Cuomo C.A."/>
            <person name="Munoz J.F."/>
            <person name="Imamovic A."/>
            <person name="Priest M.E."/>
            <person name="Young S."/>
            <person name="Clay O.K."/>
            <person name="McEwen J.G."/>
        </authorList>
    </citation>
    <scope>NUCLEOTIDE SEQUENCE [LARGE SCALE GENOMIC DNA]</scope>
    <source>
        <strain evidence="2 3">UAMH 9510</strain>
    </source>
</reference>
<dbReference type="Proteomes" id="UP000182235">
    <property type="component" value="Unassembled WGS sequence"/>
</dbReference>
<feature type="compositionally biased region" description="Polar residues" evidence="1">
    <location>
        <begin position="217"/>
        <end position="231"/>
    </location>
</feature>
<evidence type="ECO:0000313" key="2">
    <source>
        <dbReference type="EMBL" id="OJD10800.1"/>
    </source>
</evidence>
<organism evidence="2 3">
    <name type="scientific">Emergomyces pasteurianus Ep9510</name>
    <dbReference type="NCBI Taxonomy" id="1447872"/>
    <lineage>
        <taxon>Eukaryota</taxon>
        <taxon>Fungi</taxon>
        <taxon>Dikarya</taxon>
        <taxon>Ascomycota</taxon>
        <taxon>Pezizomycotina</taxon>
        <taxon>Eurotiomycetes</taxon>
        <taxon>Eurotiomycetidae</taxon>
        <taxon>Onygenales</taxon>
        <taxon>Ajellomycetaceae</taxon>
        <taxon>Emergomyces</taxon>
    </lineage>
</organism>
<feature type="region of interest" description="Disordered" evidence="1">
    <location>
        <begin position="1"/>
        <end position="155"/>
    </location>
</feature>
<dbReference type="PANTHER" id="PTHR38489:SF1">
    <property type="entry name" value="HISTONE CHAPERONE DOMAIN-CONTAINING PROTEIN"/>
    <property type="match status" value="1"/>
</dbReference>
<feature type="compositionally biased region" description="Polar residues" evidence="1">
    <location>
        <begin position="118"/>
        <end position="131"/>
    </location>
</feature>
<dbReference type="Pfam" id="PF15370">
    <property type="entry name" value="NOPCHAP1"/>
    <property type="match status" value="1"/>
</dbReference>
<feature type="compositionally biased region" description="Low complexity" evidence="1">
    <location>
        <begin position="92"/>
        <end position="117"/>
    </location>
</feature>
<dbReference type="InterPro" id="IPR027921">
    <property type="entry name" value="NOPCHAP1"/>
</dbReference>
<gene>
    <name evidence="2" type="ORF">AJ78_08285</name>
</gene>
<dbReference type="STRING" id="1447872.A0A1J9P344"/>
<feature type="compositionally biased region" description="Basic and acidic residues" evidence="1">
    <location>
        <begin position="263"/>
        <end position="275"/>
    </location>
</feature>
<keyword evidence="3" id="KW-1185">Reference proteome</keyword>
<feature type="compositionally biased region" description="Low complexity" evidence="1">
    <location>
        <begin position="34"/>
        <end position="64"/>
    </location>
</feature>
<dbReference type="AlphaFoldDB" id="A0A1J9P344"/>
<evidence type="ECO:0000256" key="1">
    <source>
        <dbReference type="SAM" id="MobiDB-lite"/>
    </source>
</evidence>
<proteinExistence type="predicted"/>
<accession>A0A1J9P344</accession>
<sequence length="275" mass="29275">MAGIASRPTKKRCLENEDDSTIELGAQAKRSKLTAGSTSYSTTSNSSSCASGYDSDSGSGYGSDHGNDAALNQPLTHRYHPHIQQQLDDETSSSGESGSSISSSCSSSSSSSSSSSGQFESETNDIVNVSGPSDLVSVPHRPPHPKPSIHRLNGSTLRSRLTSFLPQLRVANENLEKEIAAGNAAGVELSQSEDTEIDGQYIEMNLGLGVLEEQRGESGSLTSTDTESTISYDEDNSARPATKKQPKPHHDMNVMNKLMGNKPETKRPTIEDITP</sequence>
<dbReference type="VEuPathDB" id="FungiDB:AJ78_08285"/>
<dbReference type="PANTHER" id="PTHR38489">
    <property type="entry name" value="HISTONE CHAPERONE DOMAIN-CONTAINING PROTEIN"/>
    <property type="match status" value="1"/>
</dbReference>
<feature type="region of interest" description="Disordered" evidence="1">
    <location>
        <begin position="215"/>
        <end position="275"/>
    </location>
</feature>
<protein>
    <submittedName>
        <fullName evidence="2">Uncharacterized protein</fullName>
    </submittedName>
</protein>
<comment type="caution">
    <text evidence="2">The sequence shown here is derived from an EMBL/GenBank/DDBJ whole genome shotgun (WGS) entry which is preliminary data.</text>
</comment>
<dbReference type="EMBL" id="LGRN01000687">
    <property type="protein sequence ID" value="OJD10800.1"/>
    <property type="molecule type" value="Genomic_DNA"/>
</dbReference>
<evidence type="ECO:0000313" key="3">
    <source>
        <dbReference type="Proteomes" id="UP000182235"/>
    </source>
</evidence>
<dbReference type="OrthoDB" id="1112980at2759"/>
<name>A0A1J9P344_9EURO</name>
<dbReference type="GO" id="GO:0000492">
    <property type="term" value="P:box C/D snoRNP assembly"/>
    <property type="evidence" value="ECO:0007669"/>
    <property type="project" value="InterPro"/>
</dbReference>